<dbReference type="InterPro" id="IPR000504">
    <property type="entry name" value="RRM_dom"/>
</dbReference>
<feature type="compositionally biased region" description="Low complexity" evidence="3">
    <location>
        <begin position="199"/>
        <end position="214"/>
    </location>
</feature>
<keyword evidence="6" id="KW-1185">Reference proteome</keyword>
<dbReference type="InterPro" id="IPR012677">
    <property type="entry name" value="Nucleotide-bd_a/b_plait_sf"/>
</dbReference>
<feature type="non-terminal residue" evidence="5">
    <location>
        <position position="1"/>
    </location>
</feature>
<organism evidence="5 6">
    <name type="scientific">Pristionchus mayeri</name>
    <dbReference type="NCBI Taxonomy" id="1317129"/>
    <lineage>
        <taxon>Eukaryota</taxon>
        <taxon>Metazoa</taxon>
        <taxon>Ecdysozoa</taxon>
        <taxon>Nematoda</taxon>
        <taxon>Chromadorea</taxon>
        <taxon>Rhabditida</taxon>
        <taxon>Rhabditina</taxon>
        <taxon>Diplogasteromorpha</taxon>
        <taxon>Diplogasteroidea</taxon>
        <taxon>Neodiplogasteridae</taxon>
        <taxon>Pristionchus</taxon>
    </lineage>
</organism>
<proteinExistence type="predicted"/>
<dbReference type="SMART" id="SM00360">
    <property type="entry name" value="RRM"/>
    <property type="match status" value="2"/>
</dbReference>
<sequence>ATMGDSTPDNSQPDPDTITMFVGQVPKSFDATQCREIFEVYGPVHQVVFPIDSEAFGRKDEVFITFYHRKDALSALDALHNVKTLPGMTKPIQMRPADEESGECLGPPLDSLFAPLLIQNPRLIRAAETMQQDVFEAVLYDVLTGGANRLATDGQPANNADNQTVQQVVLQKLLNTGGNMQHQQWINQKLLQPARPKPAKQQQRRLQQQGPTQDQQNAQVMILLNQLQQLQHSNHLAIAGLGLNSAQQASFAEQQQRMLQQQQLAFAHCMPVQGLPVAGPHPRPIGLVQPAAGGAATAAANALAEKLHRQSTIFVTGMPDNFSDGDLRTIFASFCTVTSAFLSIYQKNKESPRKVGSISFDNPISAGAAARQMNGLMIGDNKLEVKLMEECADILPYLRPA</sequence>
<dbReference type="InterPro" id="IPR050502">
    <property type="entry name" value="Euk_RNA-bind_prot"/>
</dbReference>
<evidence type="ECO:0000256" key="2">
    <source>
        <dbReference type="PROSITE-ProRule" id="PRU00176"/>
    </source>
</evidence>
<dbReference type="Proteomes" id="UP001328107">
    <property type="component" value="Unassembled WGS sequence"/>
</dbReference>
<evidence type="ECO:0000313" key="6">
    <source>
        <dbReference type="Proteomes" id="UP001328107"/>
    </source>
</evidence>
<evidence type="ECO:0000256" key="1">
    <source>
        <dbReference type="ARBA" id="ARBA00022884"/>
    </source>
</evidence>
<gene>
    <name evidence="5" type="ORF">PMAYCL1PPCAC_28198</name>
</gene>
<dbReference type="FunFam" id="3.30.70.330:FF:000013">
    <property type="entry name" value="CUGBP Elav-like family member 1 isoform 2"/>
    <property type="match status" value="1"/>
</dbReference>
<dbReference type="Gene3D" id="3.30.70.330">
    <property type="match status" value="2"/>
</dbReference>
<dbReference type="Pfam" id="PF00076">
    <property type="entry name" value="RRM_1"/>
    <property type="match status" value="2"/>
</dbReference>
<dbReference type="PANTHER" id="PTHR48025:SF1">
    <property type="entry name" value="RRM DOMAIN-CONTAINING PROTEIN"/>
    <property type="match status" value="1"/>
</dbReference>
<reference evidence="6" key="1">
    <citation type="submission" date="2022-10" db="EMBL/GenBank/DDBJ databases">
        <title>Genome assembly of Pristionchus species.</title>
        <authorList>
            <person name="Yoshida K."/>
            <person name="Sommer R.J."/>
        </authorList>
    </citation>
    <scope>NUCLEOTIDE SEQUENCE [LARGE SCALE GENOMIC DNA]</scope>
    <source>
        <strain evidence="6">RS5460</strain>
    </source>
</reference>
<protein>
    <recommendedName>
        <fullName evidence="4">RRM domain-containing protein</fullName>
    </recommendedName>
</protein>
<feature type="region of interest" description="Disordered" evidence="3">
    <location>
        <begin position="193"/>
        <end position="214"/>
    </location>
</feature>
<dbReference type="PANTHER" id="PTHR48025">
    <property type="entry name" value="OS02G0815200 PROTEIN"/>
    <property type="match status" value="1"/>
</dbReference>
<feature type="domain" description="RRM" evidence="4">
    <location>
        <begin position="18"/>
        <end position="99"/>
    </location>
</feature>
<name>A0AAN5I9S6_9BILA</name>
<comment type="caution">
    <text evidence="5">The sequence shown here is derived from an EMBL/GenBank/DDBJ whole genome shotgun (WGS) entry which is preliminary data.</text>
</comment>
<accession>A0AAN5I9S6</accession>
<evidence type="ECO:0000259" key="4">
    <source>
        <dbReference type="PROSITE" id="PS50102"/>
    </source>
</evidence>
<dbReference type="GO" id="GO:0003729">
    <property type="term" value="F:mRNA binding"/>
    <property type="evidence" value="ECO:0007669"/>
    <property type="project" value="TreeGrafter"/>
</dbReference>
<dbReference type="PROSITE" id="PS50102">
    <property type="entry name" value="RRM"/>
    <property type="match status" value="2"/>
</dbReference>
<dbReference type="AlphaFoldDB" id="A0AAN5I9S6"/>
<dbReference type="EMBL" id="BTRK01000006">
    <property type="protein sequence ID" value="GMR58003.1"/>
    <property type="molecule type" value="Genomic_DNA"/>
</dbReference>
<keyword evidence="1 2" id="KW-0694">RNA-binding</keyword>
<dbReference type="SUPFAM" id="SSF54928">
    <property type="entry name" value="RNA-binding domain, RBD"/>
    <property type="match status" value="1"/>
</dbReference>
<dbReference type="InterPro" id="IPR035979">
    <property type="entry name" value="RBD_domain_sf"/>
</dbReference>
<evidence type="ECO:0000313" key="5">
    <source>
        <dbReference type="EMBL" id="GMR58003.1"/>
    </source>
</evidence>
<feature type="domain" description="RRM" evidence="4">
    <location>
        <begin position="311"/>
        <end position="390"/>
    </location>
</feature>
<evidence type="ECO:0000256" key="3">
    <source>
        <dbReference type="SAM" id="MobiDB-lite"/>
    </source>
</evidence>